<evidence type="ECO:0008006" key="4">
    <source>
        <dbReference type="Google" id="ProtNLM"/>
    </source>
</evidence>
<dbReference type="EMBL" id="CP021235">
    <property type="protein sequence ID" value="ARS34688.1"/>
    <property type="molecule type" value="Genomic_DNA"/>
</dbReference>
<feature type="region of interest" description="Disordered" evidence="1">
    <location>
        <begin position="92"/>
        <end position="182"/>
    </location>
</feature>
<reference evidence="3" key="1">
    <citation type="submission" date="2017-05" db="EMBL/GenBank/DDBJ databases">
        <authorList>
            <person name="Ray J."/>
            <person name="Price M."/>
            <person name="Deutschbauer A."/>
        </authorList>
    </citation>
    <scope>NUCLEOTIDE SEQUENCE [LARGE SCALE GENOMIC DNA]</scope>
    <source>
        <strain evidence="3">DSM 19842</strain>
    </source>
</reference>
<protein>
    <recommendedName>
        <fullName evidence="4">Rho termination factor N-terminal domain-containing protein</fullName>
    </recommendedName>
</protein>
<proteinExistence type="predicted"/>
<name>A0A1X9YP68_9BACT</name>
<feature type="compositionally biased region" description="Basic and acidic residues" evidence="1">
    <location>
        <begin position="100"/>
        <end position="137"/>
    </location>
</feature>
<evidence type="ECO:0000313" key="3">
    <source>
        <dbReference type="Proteomes" id="UP000266292"/>
    </source>
</evidence>
<dbReference type="STRING" id="709015.GCA_000472485_00814"/>
<accession>A0A1X9YP68</accession>
<dbReference type="Proteomes" id="UP000266292">
    <property type="component" value="Chromosome"/>
</dbReference>
<evidence type="ECO:0000256" key="1">
    <source>
        <dbReference type="SAM" id="MobiDB-lite"/>
    </source>
</evidence>
<gene>
    <name evidence="2" type="ORF">CA264_04105</name>
</gene>
<dbReference type="RefSeq" id="WP_025604834.1">
    <property type="nucleotide sequence ID" value="NZ_CP021235.1"/>
</dbReference>
<evidence type="ECO:0000313" key="2">
    <source>
        <dbReference type="EMBL" id="ARS34688.1"/>
    </source>
</evidence>
<dbReference type="KEGG" id="pact:CA264_04105"/>
<organism evidence="2 3">
    <name type="scientific">Pontibacter actiniarum</name>
    <dbReference type="NCBI Taxonomy" id="323450"/>
    <lineage>
        <taxon>Bacteria</taxon>
        <taxon>Pseudomonadati</taxon>
        <taxon>Bacteroidota</taxon>
        <taxon>Cytophagia</taxon>
        <taxon>Cytophagales</taxon>
        <taxon>Hymenobacteraceae</taxon>
        <taxon>Pontibacter</taxon>
    </lineage>
</organism>
<feature type="compositionally biased region" description="Basic and acidic residues" evidence="1">
    <location>
        <begin position="145"/>
        <end position="182"/>
    </location>
</feature>
<dbReference type="AlphaFoldDB" id="A0A1X9YP68"/>
<sequence length="182" mass="21007">MHGKLKKEGHYELFKTTEGHQILTLDKNEWYAVVETSQGHILVKSDSDHEKDKTVDEGKYYLADFEDDPEFKDMPHLFLKDTKTKYKEFVLPQGLPTTSDGKKKAIPTDDRLKADKVEYHVKGSGDKGSEKQYHQGEQDSGSDGSKQDLSDMTKEELYEKAKKQDIRGRSKMDKQELKKHLK</sequence>
<keyword evidence="3" id="KW-1185">Reference proteome</keyword>